<dbReference type="Gene3D" id="3.40.47.10">
    <property type="match status" value="2"/>
</dbReference>
<evidence type="ECO:0000259" key="3">
    <source>
        <dbReference type="Pfam" id="PF08541"/>
    </source>
</evidence>
<dbReference type="InterPro" id="IPR016039">
    <property type="entry name" value="Thiolase-like"/>
</dbReference>
<name>A0ABT7ITF7_9ACTN</name>
<dbReference type="EMBL" id="JASJUS010000003">
    <property type="protein sequence ID" value="MDL2075859.1"/>
    <property type="molecule type" value="Genomic_DNA"/>
</dbReference>
<evidence type="ECO:0000256" key="2">
    <source>
        <dbReference type="ARBA" id="ARBA00023315"/>
    </source>
</evidence>
<feature type="domain" description="Beta-ketoacyl-[acyl-carrier-protein] synthase III C-terminal" evidence="3">
    <location>
        <begin position="244"/>
        <end position="334"/>
    </location>
</feature>
<gene>
    <name evidence="4" type="ORF">QNN03_05350</name>
</gene>
<evidence type="ECO:0000256" key="1">
    <source>
        <dbReference type="ARBA" id="ARBA00022679"/>
    </source>
</evidence>
<dbReference type="RefSeq" id="WP_285430717.1">
    <property type="nucleotide sequence ID" value="NZ_JASJUS010000003.1"/>
</dbReference>
<evidence type="ECO:0000313" key="5">
    <source>
        <dbReference type="Proteomes" id="UP001241926"/>
    </source>
</evidence>
<dbReference type="Pfam" id="PF08541">
    <property type="entry name" value="ACP_syn_III_C"/>
    <property type="match status" value="1"/>
</dbReference>
<reference evidence="4 5" key="1">
    <citation type="submission" date="2023-05" db="EMBL/GenBank/DDBJ databases">
        <title>Streptomyces fuscus sp. nov., a brown-black pigment producing actinomyces isolated from dry sand of Sea duck farm.</title>
        <authorList>
            <person name="Xie J."/>
            <person name="Shen N."/>
        </authorList>
    </citation>
    <scope>NUCLEOTIDE SEQUENCE [LARGE SCALE GENOMIC DNA]</scope>
    <source>
        <strain evidence="4 5">GXMU-J15</strain>
    </source>
</reference>
<dbReference type="PANTHER" id="PTHR34069">
    <property type="entry name" value="3-OXOACYL-[ACYL-CARRIER-PROTEIN] SYNTHASE 3"/>
    <property type="match status" value="1"/>
</dbReference>
<keyword evidence="1" id="KW-0808">Transferase</keyword>
<sequence length="343" mass="36288">MKLDHLYVSGLGTYLPERMSSRRAVELGLYDEILMLDSGVTGTLVAGDTPPVEMAASAAREAVERAAQDPAAIDLLVHSCVLRPGPEMWYSGGYIARELGTGHIPVFEVRQGCNGMLAALELAAGQLALDPSRTTALLTTSDNAAAAKFDRWRGYGPGTVVGDAGSALLLDTAGGFAQVRSINHVLMPELEALHRGAEPLFGGQAREAVDMVERARHFGRTGTSLAEVNETIAKWQGEVARRSLDEAGIGVDDITKAIYVNQGQYLVEQYFLEPLGLPESKSTWDFGRTVGHLGASDHVVALDHLVTTGQLQSGDHVLLAGAAPGFVVSSAVLTIGATASWAI</sequence>
<keyword evidence="5" id="KW-1185">Reference proteome</keyword>
<evidence type="ECO:0000313" key="4">
    <source>
        <dbReference type="EMBL" id="MDL2075859.1"/>
    </source>
</evidence>
<protein>
    <submittedName>
        <fullName evidence="4">Ketoacyl-ACP synthase III family protein</fullName>
    </submittedName>
</protein>
<organism evidence="4 5">
    <name type="scientific">Streptomyces fuscus</name>
    <dbReference type="NCBI Taxonomy" id="3048495"/>
    <lineage>
        <taxon>Bacteria</taxon>
        <taxon>Bacillati</taxon>
        <taxon>Actinomycetota</taxon>
        <taxon>Actinomycetes</taxon>
        <taxon>Kitasatosporales</taxon>
        <taxon>Streptomycetaceae</taxon>
        <taxon>Streptomyces</taxon>
    </lineage>
</organism>
<accession>A0ABT7ITF7</accession>
<dbReference type="Proteomes" id="UP001241926">
    <property type="component" value="Unassembled WGS sequence"/>
</dbReference>
<dbReference type="PANTHER" id="PTHR34069:SF2">
    <property type="entry name" value="BETA-KETOACYL-[ACYL-CARRIER-PROTEIN] SYNTHASE III"/>
    <property type="match status" value="1"/>
</dbReference>
<dbReference type="InterPro" id="IPR013747">
    <property type="entry name" value="ACP_syn_III_C"/>
</dbReference>
<dbReference type="SUPFAM" id="SSF53901">
    <property type="entry name" value="Thiolase-like"/>
    <property type="match status" value="1"/>
</dbReference>
<dbReference type="CDD" id="cd00827">
    <property type="entry name" value="init_cond_enzymes"/>
    <property type="match status" value="1"/>
</dbReference>
<keyword evidence="2" id="KW-0012">Acyltransferase</keyword>
<comment type="caution">
    <text evidence="4">The sequence shown here is derived from an EMBL/GenBank/DDBJ whole genome shotgun (WGS) entry which is preliminary data.</text>
</comment>
<proteinExistence type="predicted"/>